<dbReference type="HOGENOM" id="CLU_085024_0_0_9"/>
<feature type="transmembrane region" description="Helical" evidence="1">
    <location>
        <begin position="217"/>
        <end position="236"/>
    </location>
</feature>
<dbReference type="STRING" id="213810.RUM_09410"/>
<keyword evidence="1" id="KW-0812">Transmembrane</keyword>
<reference evidence="2" key="1">
    <citation type="submission" date="2010-03" db="EMBL/GenBank/DDBJ databases">
        <title>The genome sequence of Ruminococcus sp. 18P13.</title>
        <authorList>
            <consortium name="metaHIT consortium -- http://www.metahit.eu/"/>
            <person name="Pajon A."/>
            <person name="Turner K."/>
            <person name="Parkhill J."/>
            <person name="Bernalier A."/>
        </authorList>
    </citation>
    <scope>NUCLEOTIDE SEQUENCE [LARGE SCALE GENOMIC DNA]</scope>
    <source>
        <strain evidence="2">Type strain: 18P13</strain>
    </source>
</reference>
<evidence type="ECO:0000313" key="2">
    <source>
        <dbReference type="EMBL" id="CBL17112.1"/>
    </source>
</evidence>
<dbReference type="RefSeq" id="WP_015558019.1">
    <property type="nucleotide sequence ID" value="NC_021039.1"/>
</dbReference>
<organism evidence="2 3">
    <name type="scientific">Ruminococcus champanellensis (strain DSM 18848 / JCM 17042 / KCTC 15320 / 18P13)</name>
    <dbReference type="NCBI Taxonomy" id="213810"/>
    <lineage>
        <taxon>Bacteria</taxon>
        <taxon>Bacillati</taxon>
        <taxon>Bacillota</taxon>
        <taxon>Clostridia</taxon>
        <taxon>Eubacteriales</taxon>
        <taxon>Oscillospiraceae</taxon>
        <taxon>Ruminococcus</taxon>
    </lineage>
</organism>
<feature type="transmembrane region" description="Helical" evidence="1">
    <location>
        <begin position="79"/>
        <end position="98"/>
    </location>
</feature>
<accession>D4LBW7</accession>
<reference evidence="2" key="2">
    <citation type="submission" date="2010-03" db="EMBL/GenBank/DDBJ databases">
        <authorList>
            <person name="Pajon A."/>
        </authorList>
    </citation>
    <scope>NUCLEOTIDE SEQUENCE</scope>
    <source>
        <strain evidence="2">Type strain: 18P13</strain>
    </source>
</reference>
<dbReference type="Proteomes" id="UP000007054">
    <property type="component" value="Chromosome"/>
</dbReference>
<sequence>MSAFKLILSDIREGILRNKRYILVPILCLFECMSADINLNMFKAYGGIKSPTTFLDLIAELFHGCDPITKAPDPSTVIALPYFWIALFVFAVFINFDYMHNDLTQFGIQVLTRSRKRGAWWGAKCVWCIASGVWFYVLFLLTALLFSVLNGYDITFTNTPDILTITADRSVVYLFKGAPDLTVLQRVWLLLAPMLVLCTLNMLQMLLCLFCKPMYSYLISIGVLMFGVLDDTPAAFSRCAMTTRSDWFYEEAYPAMTGMWICLGLIAAVIIAGALYFKRYDILPDKE</sequence>
<keyword evidence="1" id="KW-1133">Transmembrane helix</keyword>
<proteinExistence type="predicted"/>
<dbReference type="EMBL" id="FP929052">
    <property type="protein sequence ID" value="CBL17112.1"/>
    <property type="molecule type" value="Genomic_DNA"/>
</dbReference>
<feature type="transmembrane region" description="Helical" evidence="1">
    <location>
        <begin position="21"/>
        <end position="42"/>
    </location>
</feature>
<evidence type="ECO:0000256" key="1">
    <source>
        <dbReference type="SAM" id="Phobius"/>
    </source>
</evidence>
<name>D4LBW7_RUMC1</name>
<dbReference type="AlphaFoldDB" id="D4LBW7"/>
<keyword evidence="1" id="KW-0472">Membrane</keyword>
<keyword evidence="3" id="KW-1185">Reference proteome</keyword>
<dbReference type="BioCyc" id="RCHA213810:RUM_RS04515-MONOMER"/>
<dbReference type="PATRIC" id="fig|213810.4.peg.845"/>
<dbReference type="KEGG" id="rch:RUM_09410"/>
<gene>
    <name evidence="2" type="ordered locus">RUM_09410</name>
</gene>
<evidence type="ECO:0008006" key="4">
    <source>
        <dbReference type="Google" id="ProtNLM"/>
    </source>
</evidence>
<feature type="transmembrane region" description="Helical" evidence="1">
    <location>
        <begin position="256"/>
        <end position="277"/>
    </location>
</feature>
<protein>
    <recommendedName>
        <fullName evidence="4">ABC-2 family transporter protein</fullName>
    </recommendedName>
</protein>
<feature type="transmembrane region" description="Helical" evidence="1">
    <location>
        <begin position="187"/>
        <end position="210"/>
    </location>
</feature>
<dbReference type="OrthoDB" id="3194859at2"/>
<dbReference type="GeneID" id="83155703"/>
<evidence type="ECO:0000313" key="3">
    <source>
        <dbReference type="Proteomes" id="UP000007054"/>
    </source>
</evidence>
<feature type="transmembrane region" description="Helical" evidence="1">
    <location>
        <begin position="119"/>
        <end position="146"/>
    </location>
</feature>